<gene>
    <name evidence="2" type="ORF">SAMN05216382_3092</name>
</gene>
<proteinExistence type="predicted"/>
<dbReference type="Pfam" id="PF05050">
    <property type="entry name" value="Methyltransf_21"/>
    <property type="match status" value="1"/>
</dbReference>
<keyword evidence="2" id="KW-0489">Methyltransferase</keyword>
<dbReference type="InterPro" id="IPR029063">
    <property type="entry name" value="SAM-dependent_MTases_sf"/>
</dbReference>
<dbReference type="AlphaFoldDB" id="A0A1H7UX95"/>
<dbReference type="InterPro" id="IPR052514">
    <property type="entry name" value="SAM-dependent_MTase"/>
</dbReference>
<name>A0A1H7UX95_9SPHN</name>
<dbReference type="RefSeq" id="WP_093007943.1">
    <property type="nucleotide sequence ID" value="NZ_FNZZ01000008.1"/>
</dbReference>
<dbReference type="EMBL" id="FNZZ01000008">
    <property type="protein sequence ID" value="SEM01127.1"/>
    <property type="molecule type" value="Genomic_DNA"/>
</dbReference>
<dbReference type="InterPro" id="IPR006342">
    <property type="entry name" value="FkbM_mtfrase"/>
</dbReference>
<dbReference type="NCBIfam" id="TIGR01444">
    <property type="entry name" value="fkbM_fam"/>
    <property type="match status" value="1"/>
</dbReference>
<keyword evidence="3" id="KW-1185">Reference proteome</keyword>
<reference evidence="3" key="1">
    <citation type="submission" date="2016-10" db="EMBL/GenBank/DDBJ databases">
        <authorList>
            <person name="Varghese N."/>
            <person name="Submissions S."/>
        </authorList>
    </citation>
    <scope>NUCLEOTIDE SEQUENCE [LARGE SCALE GENOMIC DNA]</scope>
    <source>
        <strain evidence="3">JS21-1</strain>
    </source>
</reference>
<feature type="domain" description="Methyltransferase FkbM" evidence="1">
    <location>
        <begin position="78"/>
        <end position="231"/>
    </location>
</feature>
<organism evidence="2 3">
    <name type="scientific">Sphingomonas palmae</name>
    <dbReference type="NCBI Taxonomy" id="1855283"/>
    <lineage>
        <taxon>Bacteria</taxon>
        <taxon>Pseudomonadati</taxon>
        <taxon>Pseudomonadota</taxon>
        <taxon>Alphaproteobacteria</taxon>
        <taxon>Sphingomonadales</taxon>
        <taxon>Sphingomonadaceae</taxon>
        <taxon>Sphingomonas</taxon>
    </lineage>
</organism>
<sequence>MNVVSAVRRRISPLHGFMTAADYRAAAKVAPFSRGQTRLQGQPIAFSDNVGFFHSVREVFGDEVYRFKAKTQTPYIIDAGANIGLSVRYFKNLYPQAKIVAFEPDPDIFILLEENVRNLDGVSLKRAAAWTENTDLTFYMEGSLAGSTQIDFLGSQREVRVPALRLRYFIQDGMVDFLKIDIEGAENSVLFDIADQLDRVDHLFFEYHSSPGQPQQLGDLLNLVAKAGYRYAINGAHCAGHPFVETVSKGFDTQLNVSCFRN</sequence>
<keyword evidence="2" id="KW-0808">Transferase</keyword>
<dbReference type="PANTHER" id="PTHR34203">
    <property type="entry name" value="METHYLTRANSFERASE, FKBM FAMILY PROTEIN"/>
    <property type="match status" value="1"/>
</dbReference>
<dbReference type="PANTHER" id="PTHR34203:SF15">
    <property type="entry name" value="SLL1173 PROTEIN"/>
    <property type="match status" value="1"/>
</dbReference>
<dbReference type="STRING" id="1855283.SAMN05216382_3092"/>
<dbReference type="Gene3D" id="3.40.50.150">
    <property type="entry name" value="Vaccinia Virus protein VP39"/>
    <property type="match status" value="1"/>
</dbReference>
<dbReference type="GO" id="GO:0032259">
    <property type="term" value="P:methylation"/>
    <property type="evidence" value="ECO:0007669"/>
    <property type="project" value="UniProtKB-KW"/>
</dbReference>
<dbReference type="GO" id="GO:0008168">
    <property type="term" value="F:methyltransferase activity"/>
    <property type="evidence" value="ECO:0007669"/>
    <property type="project" value="UniProtKB-KW"/>
</dbReference>
<evidence type="ECO:0000313" key="3">
    <source>
        <dbReference type="Proteomes" id="UP000199214"/>
    </source>
</evidence>
<evidence type="ECO:0000313" key="2">
    <source>
        <dbReference type="EMBL" id="SEM01127.1"/>
    </source>
</evidence>
<accession>A0A1H7UX95</accession>
<protein>
    <submittedName>
        <fullName evidence="2">Methyltransferase, FkbM family</fullName>
    </submittedName>
</protein>
<dbReference type="SUPFAM" id="SSF53335">
    <property type="entry name" value="S-adenosyl-L-methionine-dependent methyltransferases"/>
    <property type="match status" value="1"/>
</dbReference>
<evidence type="ECO:0000259" key="1">
    <source>
        <dbReference type="Pfam" id="PF05050"/>
    </source>
</evidence>
<dbReference type="OrthoDB" id="5679686at2"/>
<dbReference type="Proteomes" id="UP000199214">
    <property type="component" value="Unassembled WGS sequence"/>
</dbReference>